<reference evidence="1 2" key="1">
    <citation type="journal article" date="2015" name="Genome Biol. Evol.">
        <title>Phylogenomic analyses indicate that early fungi evolved digesting cell walls of algal ancestors of land plants.</title>
        <authorList>
            <person name="Chang Y."/>
            <person name="Wang S."/>
            <person name="Sekimoto S."/>
            <person name="Aerts A.L."/>
            <person name="Choi C."/>
            <person name="Clum A."/>
            <person name="LaButti K.M."/>
            <person name="Lindquist E.A."/>
            <person name="Yee Ngan C."/>
            <person name="Ohm R.A."/>
            <person name="Salamov A.A."/>
            <person name="Grigoriev I.V."/>
            <person name="Spatafora J.W."/>
            <person name="Berbee M.L."/>
        </authorList>
    </citation>
    <scope>NUCLEOTIDE SEQUENCE [LARGE SCALE GENOMIC DNA]</scope>
    <source>
        <strain evidence="1 2">NRRL 28638</strain>
    </source>
</reference>
<evidence type="ECO:0000313" key="2">
    <source>
        <dbReference type="Proteomes" id="UP000070444"/>
    </source>
</evidence>
<accession>A0A137P0X9</accession>
<dbReference type="Proteomes" id="UP000070444">
    <property type="component" value="Unassembled WGS sequence"/>
</dbReference>
<dbReference type="PANTHER" id="PTHR42923">
    <property type="entry name" value="PROTOPORPHYRINOGEN OXIDASE"/>
    <property type="match status" value="1"/>
</dbReference>
<sequence length="454" mass="52563">MKVAVVGSGSAGLGACWALSQSDEYDITLFEKNYYFGGHAHTIDYHPPNEPENTVSVDSGFIVFNKFNYPNFNKFLEWENIEIIPSKMNFAFSRDFGKLEWAGTNLKTLFAQTDNLTNLDFYKMIMDVIRFNILSPSFLELKPSDAQFEWSIGEYLRYYAYSDSFRNNYLLPMVSSIWSTPESRCDLEFPARTLILFFYNHGLLNFVNRPNWYTIKGGSKTYVDKVIRRLKDTKLNTTVTKLRRWNNEKTGNKLELTDSHGNSYQFDKVIFACHANETLEILSELDLLQDIGFSKNRVVVHSDDNLMPIRRNVWSAWNYMCRSDKDNVKELTLTYWMNLLQSVDTETYGDVFVTVNPYIEPRPNKIYSEYVYEHVNMDLNLLRVQERLPEHNLSNDSQIQIIGAWTKFAFHEDGFSSGLVAAKNLGASCPFEVADARCIRAVNNALHRSIISRI</sequence>
<organism evidence="1 2">
    <name type="scientific">Conidiobolus coronatus (strain ATCC 28846 / CBS 209.66 / NRRL 28638)</name>
    <name type="common">Delacroixia coronata</name>
    <dbReference type="NCBI Taxonomy" id="796925"/>
    <lineage>
        <taxon>Eukaryota</taxon>
        <taxon>Fungi</taxon>
        <taxon>Fungi incertae sedis</taxon>
        <taxon>Zoopagomycota</taxon>
        <taxon>Entomophthoromycotina</taxon>
        <taxon>Entomophthoromycetes</taxon>
        <taxon>Entomophthorales</taxon>
        <taxon>Ancylistaceae</taxon>
        <taxon>Conidiobolus</taxon>
    </lineage>
</organism>
<proteinExistence type="predicted"/>
<dbReference type="OrthoDB" id="5977668at2759"/>
<dbReference type="AlphaFoldDB" id="A0A137P0X9"/>
<name>A0A137P0X9_CONC2</name>
<dbReference type="Pfam" id="PF13450">
    <property type="entry name" value="NAD_binding_8"/>
    <property type="match status" value="1"/>
</dbReference>
<dbReference type="Gene3D" id="1.10.405.20">
    <property type="match status" value="1"/>
</dbReference>
<protein>
    <submittedName>
        <fullName evidence="1">Amine oxidase</fullName>
    </submittedName>
</protein>
<keyword evidence="2" id="KW-1185">Reference proteome</keyword>
<dbReference type="PANTHER" id="PTHR42923:SF17">
    <property type="entry name" value="AMINE OXIDASE DOMAIN-CONTAINING PROTEIN"/>
    <property type="match status" value="1"/>
</dbReference>
<evidence type="ECO:0000313" key="1">
    <source>
        <dbReference type="EMBL" id="KXN68697.1"/>
    </source>
</evidence>
<dbReference type="STRING" id="796925.A0A137P0X9"/>
<dbReference type="InterPro" id="IPR050464">
    <property type="entry name" value="Zeta_carotene_desat/Oxidored"/>
</dbReference>
<dbReference type="OMA" id="RAWASWN"/>
<dbReference type="InterPro" id="IPR036188">
    <property type="entry name" value="FAD/NAD-bd_sf"/>
</dbReference>
<dbReference type="GO" id="GO:0016491">
    <property type="term" value="F:oxidoreductase activity"/>
    <property type="evidence" value="ECO:0007669"/>
    <property type="project" value="TreeGrafter"/>
</dbReference>
<dbReference type="SUPFAM" id="SSF51905">
    <property type="entry name" value="FAD/NAD(P)-binding domain"/>
    <property type="match status" value="1"/>
</dbReference>
<gene>
    <name evidence="1" type="ORF">CONCODRAFT_166349</name>
</gene>
<dbReference type="PROSITE" id="PS51257">
    <property type="entry name" value="PROKAR_LIPOPROTEIN"/>
    <property type="match status" value="1"/>
</dbReference>
<dbReference type="EMBL" id="KQ964565">
    <property type="protein sequence ID" value="KXN68697.1"/>
    <property type="molecule type" value="Genomic_DNA"/>
</dbReference>
<dbReference type="Gene3D" id="3.50.50.60">
    <property type="entry name" value="FAD/NAD(P)-binding domain"/>
    <property type="match status" value="1"/>
</dbReference>